<feature type="transmembrane region" description="Helical" evidence="6">
    <location>
        <begin position="6"/>
        <end position="22"/>
    </location>
</feature>
<keyword evidence="3 6" id="KW-0812">Transmembrane</keyword>
<organism evidence="7">
    <name type="scientific">hydrothermal vent metagenome</name>
    <dbReference type="NCBI Taxonomy" id="652676"/>
    <lineage>
        <taxon>unclassified sequences</taxon>
        <taxon>metagenomes</taxon>
        <taxon>ecological metagenomes</taxon>
    </lineage>
</organism>
<keyword evidence="4 6" id="KW-1133">Transmembrane helix</keyword>
<dbReference type="EMBL" id="CZQE01000177">
    <property type="protein sequence ID" value="CUS44766.1"/>
    <property type="molecule type" value="Genomic_DNA"/>
</dbReference>
<reference evidence="7" key="1">
    <citation type="submission" date="2015-10" db="EMBL/GenBank/DDBJ databases">
        <authorList>
            <person name="Gilbert D.G."/>
        </authorList>
    </citation>
    <scope>NUCLEOTIDE SEQUENCE</scope>
</reference>
<keyword evidence="5 6" id="KW-0472">Membrane</keyword>
<comment type="subcellular location">
    <subcellularLocation>
        <location evidence="1">Cell membrane</location>
        <topology evidence="1">Multi-pass membrane protein</topology>
    </subcellularLocation>
</comment>
<feature type="transmembrane region" description="Helical" evidence="6">
    <location>
        <begin position="29"/>
        <end position="51"/>
    </location>
</feature>
<dbReference type="PANTHER" id="PTHR33884:SF3">
    <property type="entry name" value="UPF0410 PROTEIN YMGE"/>
    <property type="match status" value="1"/>
</dbReference>
<gene>
    <name evidence="7" type="ORF">MGWOODY_Smn1758</name>
</gene>
<evidence type="ECO:0000256" key="2">
    <source>
        <dbReference type="ARBA" id="ARBA00022475"/>
    </source>
</evidence>
<dbReference type="GO" id="GO:0005886">
    <property type="term" value="C:plasma membrane"/>
    <property type="evidence" value="ECO:0007669"/>
    <property type="project" value="UniProtKB-SubCell"/>
</dbReference>
<dbReference type="Pfam" id="PF04226">
    <property type="entry name" value="Transgly_assoc"/>
    <property type="match status" value="1"/>
</dbReference>
<evidence type="ECO:0000256" key="4">
    <source>
        <dbReference type="ARBA" id="ARBA00022989"/>
    </source>
</evidence>
<accession>A0A161K0K7</accession>
<feature type="transmembrane region" description="Helical" evidence="6">
    <location>
        <begin position="63"/>
        <end position="83"/>
    </location>
</feature>
<evidence type="ECO:0000256" key="1">
    <source>
        <dbReference type="ARBA" id="ARBA00004651"/>
    </source>
</evidence>
<protein>
    <submittedName>
        <fullName evidence="7">Transglycosylase associated protein</fullName>
    </submittedName>
</protein>
<proteinExistence type="predicted"/>
<evidence type="ECO:0000256" key="3">
    <source>
        <dbReference type="ARBA" id="ARBA00022692"/>
    </source>
</evidence>
<dbReference type="PANTHER" id="PTHR33884">
    <property type="entry name" value="UPF0410 PROTEIN YMGE"/>
    <property type="match status" value="1"/>
</dbReference>
<sequence>MGLIILLIVGGVIGWIASMIMRTDAQQGVFLNVVVGIVGAVLAGFLLSPLLGVPPIASGGYSIATILVSLLGAVVLLAIVNLVRRGSIR</sequence>
<evidence type="ECO:0000256" key="5">
    <source>
        <dbReference type="ARBA" id="ARBA00023136"/>
    </source>
</evidence>
<dbReference type="InterPro" id="IPR007341">
    <property type="entry name" value="Transgly_assoc"/>
</dbReference>
<keyword evidence="2" id="KW-1003">Cell membrane</keyword>
<name>A0A161K0K7_9ZZZZ</name>
<evidence type="ECO:0000256" key="6">
    <source>
        <dbReference type="SAM" id="Phobius"/>
    </source>
</evidence>
<evidence type="ECO:0000313" key="7">
    <source>
        <dbReference type="EMBL" id="CUS44766.1"/>
    </source>
</evidence>
<dbReference type="AlphaFoldDB" id="A0A161K0K7"/>